<gene>
    <name evidence="2" type="ORF">FB45DRAFT_886002</name>
</gene>
<protein>
    <submittedName>
        <fullName evidence="2">Cupin domain-containing protein</fullName>
    </submittedName>
</protein>
<sequence length="158" mass="16848">MSILRAATIESLHKPHKHLLDPSSVRNTVSLGDETGLTKTGVHKTSLEPGMKSSVEHFHDVDDEWVYILQGSGTLLRAGVGEDTPLSVGDFIGWSTAAASEGQPHALQAGAEGLTYLCGGSRSPVDLCHYPLQKKALLINRVQNVGGITVSCKFVDES</sequence>
<dbReference type="Proteomes" id="UP001221142">
    <property type="component" value="Unassembled WGS sequence"/>
</dbReference>
<evidence type="ECO:0000259" key="1">
    <source>
        <dbReference type="Pfam" id="PF07883"/>
    </source>
</evidence>
<organism evidence="2 3">
    <name type="scientific">Roridomyces roridus</name>
    <dbReference type="NCBI Taxonomy" id="1738132"/>
    <lineage>
        <taxon>Eukaryota</taxon>
        <taxon>Fungi</taxon>
        <taxon>Dikarya</taxon>
        <taxon>Basidiomycota</taxon>
        <taxon>Agaricomycotina</taxon>
        <taxon>Agaricomycetes</taxon>
        <taxon>Agaricomycetidae</taxon>
        <taxon>Agaricales</taxon>
        <taxon>Marasmiineae</taxon>
        <taxon>Mycenaceae</taxon>
        <taxon>Roridomyces</taxon>
    </lineage>
</organism>
<dbReference type="Gene3D" id="2.60.120.10">
    <property type="entry name" value="Jelly Rolls"/>
    <property type="match status" value="1"/>
</dbReference>
<accession>A0AAD7CIK2</accession>
<feature type="domain" description="Cupin type-2" evidence="1">
    <location>
        <begin position="46"/>
        <end position="95"/>
    </location>
</feature>
<dbReference type="EMBL" id="JARKIF010000001">
    <property type="protein sequence ID" value="KAJ7649791.1"/>
    <property type="molecule type" value="Genomic_DNA"/>
</dbReference>
<proteinExistence type="predicted"/>
<evidence type="ECO:0000313" key="3">
    <source>
        <dbReference type="Proteomes" id="UP001221142"/>
    </source>
</evidence>
<dbReference type="Pfam" id="PF07883">
    <property type="entry name" value="Cupin_2"/>
    <property type="match status" value="1"/>
</dbReference>
<dbReference type="SUPFAM" id="SSF51182">
    <property type="entry name" value="RmlC-like cupins"/>
    <property type="match status" value="1"/>
</dbReference>
<dbReference type="CDD" id="cd02224">
    <property type="entry name" value="cupin_SPO2919-like"/>
    <property type="match status" value="1"/>
</dbReference>
<evidence type="ECO:0000313" key="2">
    <source>
        <dbReference type="EMBL" id="KAJ7649791.1"/>
    </source>
</evidence>
<dbReference type="InterPro" id="IPR014710">
    <property type="entry name" value="RmlC-like_jellyroll"/>
</dbReference>
<comment type="caution">
    <text evidence="2">The sequence shown here is derived from an EMBL/GenBank/DDBJ whole genome shotgun (WGS) entry which is preliminary data.</text>
</comment>
<reference evidence="2" key="1">
    <citation type="submission" date="2023-03" db="EMBL/GenBank/DDBJ databases">
        <title>Massive genome expansion in bonnet fungi (Mycena s.s.) driven by repeated elements and novel gene families across ecological guilds.</title>
        <authorList>
            <consortium name="Lawrence Berkeley National Laboratory"/>
            <person name="Harder C.B."/>
            <person name="Miyauchi S."/>
            <person name="Viragh M."/>
            <person name="Kuo A."/>
            <person name="Thoen E."/>
            <person name="Andreopoulos B."/>
            <person name="Lu D."/>
            <person name="Skrede I."/>
            <person name="Drula E."/>
            <person name="Henrissat B."/>
            <person name="Morin E."/>
            <person name="Kohler A."/>
            <person name="Barry K."/>
            <person name="LaButti K."/>
            <person name="Morin E."/>
            <person name="Salamov A."/>
            <person name="Lipzen A."/>
            <person name="Mereny Z."/>
            <person name="Hegedus B."/>
            <person name="Baldrian P."/>
            <person name="Stursova M."/>
            <person name="Weitz H."/>
            <person name="Taylor A."/>
            <person name="Grigoriev I.V."/>
            <person name="Nagy L.G."/>
            <person name="Martin F."/>
            <person name="Kauserud H."/>
        </authorList>
    </citation>
    <scope>NUCLEOTIDE SEQUENCE</scope>
    <source>
        <strain evidence="2">9284</strain>
    </source>
</reference>
<dbReference type="InterPro" id="IPR011051">
    <property type="entry name" value="RmlC_Cupin_sf"/>
</dbReference>
<dbReference type="AlphaFoldDB" id="A0AAD7CIK2"/>
<keyword evidence="3" id="KW-1185">Reference proteome</keyword>
<name>A0AAD7CIK2_9AGAR</name>
<dbReference type="InterPro" id="IPR013096">
    <property type="entry name" value="Cupin_2"/>
</dbReference>